<dbReference type="KEGG" id="shi:Shel_09310"/>
<dbReference type="Pfam" id="PF00501">
    <property type="entry name" value="AMP-binding"/>
    <property type="match status" value="1"/>
</dbReference>
<dbReference type="SUPFAM" id="SSF56801">
    <property type="entry name" value="Acetyl-CoA synthetase-like"/>
    <property type="match status" value="1"/>
</dbReference>
<feature type="domain" description="AMP-dependent synthetase/ligase" evidence="1">
    <location>
        <begin position="31"/>
        <end position="401"/>
    </location>
</feature>
<feature type="domain" description="AMP-binding enzyme C-terminal" evidence="2">
    <location>
        <begin position="452"/>
        <end position="530"/>
    </location>
</feature>
<dbReference type="Gene3D" id="3.30.300.30">
    <property type="match status" value="1"/>
</dbReference>
<dbReference type="AlphaFoldDB" id="C7N4Y7"/>
<keyword evidence="4" id="KW-1185">Reference proteome</keyword>
<dbReference type="Gene3D" id="3.40.50.12780">
    <property type="entry name" value="N-terminal domain of ligase-like"/>
    <property type="match status" value="1"/>
</dbReference>
<accession>C7N4Y7</accession>
<dbReference type="Proteomes" id="UP000002026">
    <property type="component" value="Chromosome"/>
</dbReference>
<dbReference type="HOGENOM" id="CLU_000022_59_7_11"/>
<protein>
    <submittedName>
        <fullName evidence="3">Acyl-CoA synthetase (AMP-forming)/AMP-acid ligase II</fullName>
    </submittedName>
</protein>
<dbReference type="InterPro" id="IPR025110">
    <property type="entry name" value="AMP-bd_C"/>
</dbReference>
<evidence type="ECO:0000259" key="1">
    <source>
        <dbReference type="Pfam" id="PF00501"/>
    </source>
</evidence>
<dbReference type="PANTHER" id="PTHR43201">
    <property type="entry name" value="ACYL-COA SYNTHETASE"/>
    <property type="match status" value="1"/>
</dbReference>
<evidence type="ECO:0000313" key="4">
    <source>
        <dbReference type="Proteomes" id="UP000002026"/>
    </source>
</evidence>
<dbReference type="InterPro" id="IPR000873">
    <property type="entry name" value="AMP-dep_synth/lig_dom"/>
</dbReference>
<dbReference type="InterPro" id="IPR042099">
    <property type="entry name" value="ANL_N_sf"/>
</dbReference>
<reference evidence="3 4" key="1">
    <citation type="journal article" date="2009" name="Stand. Genomic Sci.">
        <title>Complete genome sequence of Slackia heliotrinireducens type strain (RHS 1).</title>
        <authorList>
            <person name="Pukall R."/>
            <person name="Lapidus A."/>
            <person name="Nolan M."/>
            <person name="Copeland A."/>
            <person name="Glavina Del Rio T."/>
            <person name="Lucas S."/>
            <person name="Chen F."/>
            <person name="Tice H."/>
            <person name="Cheng J.F."/>
            <person name="Chertkov O."/>
            <person name="Bruce D."/>
            <person name="Goodwin L."/>
            <person name="Kuske C."/>
            <person name="Brettin T."/>
            <person name="Detter J.C."/>
            <person name="Han C."/>
            <person name="Pitluck S."/>
            <person name="Pati A."/>
            <person name="Mavrommatis K."/>
            <person name="Ivanova N."/>
            <person name="Ovchinnikova G."/>
            <person name="Chen A."/>
            <person name="Palaniappan K."/>
            <person name="Schneider S."/>
            <person name="Rohde M."/>
            <person name="Chain P."/>
            <person name="D'haeseleer P."/>
            <person name="Goker M."/>
            <person name="Bristow J."/>
            <person name="Eisen J.A."/>
            <person name="Markowitz V."/>
            <person name="Kyrpides N.C."/>
            <person name="Klenk H.P."/>
            <person name="Hugenholtz P."/>
        </authorList>
    </citation>
    <scope>NUCLEOTIDE SEQUENCE [LARGE SCALE GENOMIC DNA]</scope>
    <source>
        <strain evidence="4">ATCC 29202 / DSM 20476 / NCTC 11029 / RHS 1</strain>
    </source>
</reference>
<dbReference type="STRING" id="471855.Shel_09310"/>
<dbReference type="InterPro" id="IPR045851">
    <property type="entry name" value="AMP-bd_C_sf"/>
</dbReference>
<dbReference type="EMBL" id="CP001684">
    <property type="protein sequence ID" value="ACV21972.1"/>
    <property type="molecule type" value="Genomic_DNA"/>
</dbReference>
<dbReference type="eggNOG" id="COG0318">
    <property type="taxonomic scope" value="Bacteria"/>
</dbReference>
<gene>
    <name evidence="3" type="ordered locus">Shel_09310</name>
</gene>
<dbReference type="GO" id="GO:0006631">
    <property type="term" value="P:fatty acid metabolic process"/>
    <property type="evidence" value="ECO:0007669"/>
    <property type="project" value="TreeGrafter"/>
</dbReference>
<dbReference type="PANTHER" id="PTHR43201:SF32">
    <property type="entry name" value="2-SUCCINYLBENZOATE--COA LIGASE, CHLOROPLASTIC_PEROXISOMAL"/>
    <property type="match status" value="1"/>
</dbReference>
<evidence type="ECO:0000313" key="3">
    <source>
        <dbReference type="EMBL" id="ACV21972.1"/>
    </source>
</evidence>
<keyword evidence="3" id="KW-0436">Ligase</keyword>
<dbReference type="RefSeq" id="WP_012798076.1">
    <property type="nucleotide sequence ID" value="NC_013165.1"/>
</dbReference>
<name>C7N4Y7_SLAHD</name>
<dbReference type="NCBIfam" id="NF004758">
    <property type="entry name" value="PRK06087.1"/>
    <property type="match status" value="1"/>
</dbReference>
<sequence length="549" mass="61489">MITDLKINEEAKKQYYEKGYWTEDTIADVWARQCKAFADKTYVKDDLGASYTYAECDELSSRVAAWLVDAGVEVGDIVTFQFPTWAEFCIFYLGITKAGAVMHPLPRNFSVEDLVYVMNLVGSRAFICPTYERSIDHEPMALECIERVDTLDASRVLLFDKNGKPANSDLMTYAKVIETYEPLSEFPNASSDSVACILSTSGTTGKPKQALLTHNNILFSERAFTGGLHLTSDDIMFMPSPLNHATGFFHGLISPMLLGQTTVLEERFKASTAIRIINKEKVTWSMGATPFIMDILTELEAAHSHVPTLKLFLSGGAPLPSRLIERAKRHNILLCECYGSTESCPHAYVPPEKCTEWNGAWSGVALEGIEVGVVDENRKPVPCGVQGEEISRGPHMFVGYLNNPEETNKALDDDGWFYSGDLCYMDEEGRIRINGRKKEIIIRGGENISALEVDDNVMDWADIVDQATIGAPDDRMGERICLFAVPAAHLEHTPELADLLEHLREKGVSKRLWPERLELIDEIPRTPTGKVRRNELLRILKRRMGLPEE</sequence>
<dbReference type="Pfam" id="PF13193">
    <property type="entry name" value="AMP-binding_C"/>
    <property type="match status" value="1"/>
</dbReference>
<dbReference type="GO" id="GO:0031956">
    <property type="term" value="F:medium-chain fatty acid-CoA ligase activity"/>
    <property type="evidence" value="ECO:0007669"/>
    <property type="project" value="TreeGrafter"/>
</dbReference>
<proteinExistence type="predicted"/>
<organism evidence="3 4">
    <name type="scientific">Slackia heliotrinireducens (strain ATCC 29202 / DSM 20476 / NCTC 11029 / RHS 1)</name>
    <name type="common">Peptococcus heliotrinreducens</name>
    <dbReference type="NCBI Taxonomy" id="471855"/>
    <lineage>
        <taxon>Bacteria</taxon>
        <taxon>Bacillati</taxon>
        <taxon>Actinomycetota</taxon>
        <taxon>Coriobacteriia</taxon>
        <taxon>Eggerthellales</taxon>
        <taxon>Eggerthellaceae</taxon>
        <taxon>Slackia</taxon>
    </lineage>
</organism>
<evidence type="ECO:0000259" key="2">
    <source>
        <dbReference type="Pfam" id="PF13193"/>
    </source>
</evidence>